<gene>
    <name evidence="2" type="ORF">WCN91_09560</name>
</gene>
<dbReference type="Pfam" id="PF05437">
    <property type="entry name" value="AzlD"/>
    <property type="match status" value="1"/>
</dbReference>
<evidence type="ECO:0000313" key="2">
    <source>
        <dbReference type="EMBL" id="MEM0515653.1"/>
    </source>
</evidence>
<feature type="transmembrane region" description="Helical" evidence="1">
    <location>
        <begin position="67"/>
        <end position="98"/>
    </location>
</feature>
<dbReference type="EMBL" id="JBCGCU010000009">
    <property type="protein sequence ID" value="MEM0515653.1"/>
    <property type="molecule type" value="Genomic_DNA"/>
</dbReference>
<keyword evidence="1" id="KW-1133">Transmembrane helix</keyword>
<evidence type="ECO:0000313" key="3">
    <source>
        <dbReference type="Proteomes" id="UP001447008"/>
    </source>
</evidence>
<sequence>MITTILLMAAITFGSRYLFLHRALPFRVGPKMQRFLSFSAPAVLTAIWVPIVVLPDNQWQLSYQNPYLVAALVAIITAYKSHSIYATTLLSMVVFFALR</sequence>
<name>A0ABU9MXE3_9GAMM</name>
<dbReference type="RefSeq" id="WP_342678478.1">
    <property type="nucleotide sequence ID" value="NZ_JBCGCU010000009.1"/>
</dbReference>
<protein>
    <submittedName>
        <fullName evidence="2">AzlD domain-containing protein</fullName>
    </submittedName>
</protein>
<keyword evidence="1" id="KW-0472">Membrane</keyword>
<reference evidence="2 3" key="1">
    <citation type="submission" date="2024-03" db="EMBL/GenBank/DDBJ databases">
        <title>Pseudoalteromonas qingdaonensis sp. nov., isolated from the intestines of marine benthic organisms.</title>
        <authorList>
            <person name="Lin X."/>
            <person name="Fang S."/>
            <person name="Hu X."/>
        </authorList>
    </citation>
    <scope>NUCLEOTIDE SEQUENCE [LARGE SCALE GENOMIC DNA]</scope>
    <source>
        <strain evidence="2 3">YIC-827</strain>
    </source>
</reference>
<comment type="caution">
    <text evidence="2">The sequence shown here is derived from an EMBL/GenBank/DDBJ whole genome shotgun (WGS) entry which is preliminary data.</text>
</comment>
<evidence type="ECO:0000256" key="1">
    <source>
        <dbReference type="SAM" id="Phobius"/>
    </source>
</evidence>
<proteinExistence type="predicted"/>
<feature type="transmembrane region" description="Helical" evidence="1">
    <location>
        <begin position="36"/>
        <end position="55"/>
    </location>
</feature>
<accession>A0ABU9MXE3</accession>
<dbReference type="InterPro" id="IPR008407">
    <property type="entry name" value="Brnchd-chn_aa_trnsp_AzlD"/>
</dbReference>
<keyword evidence="1" id="KW-0812">Transmembrane</keyword>
<organism evidence="2 3">
    <name type="scientific">Pseudoalteromonas qingdaonensis</name>
    <dbReference type="NCBI Taxonomy" id="3131913"/>
    <lineage>
        <taxon>Bacteria</taxon>
        <taxon>Pseudomonadati</taxon>
        <taxon>Pseudomonadota</taxon>
        <taxon>Gammaproteobacteria</taxon>
        <taxon>Alteromonadales</taxon>
        <taxon>Pseudoalteromonadaceae</taxon>
        <taxon>Pseudoalteromonas</taxon>
    </lineage>
</organism>
<dbReference type="Proteomes" id="UP001447008">
    <property type="component" value="Unassembled WGS sequence"/>
</dbReference>
<keyword evidence="3" id="KW-1185">Reference proteome</keyword>